<evidence type="ECO:0000256" key="2">
    <source>
        <dbReference type="ARBA" id="ARBA00022475"/>
    </source>
</evidence>
<evidence type="ECO:0000256" key="4">
    <source>
        <dbReference type="ARBA" id="ARBA00022989"/>
    </source>
</evidence>
<evidence type="ECO:0000313" key="11">
    <source>
        <dbReference type="Proteomes" id="UP000471751"/>
    </source>
</evidence>
<comment type="caution">
    <text evidence="10">The sequence shown here is derived from an EMBL/GenBank/DDBJ whole genome shotgun (WGS) entry which is preliminary data.</text>
</comment>
<dbReference type="AlphaFoldDB" id="A0A6I5RRL6"/>
<name>A0A6I5RRL6_9PSED</name>
<feature type="domain" description="MacB-like periplasmic core" evidence="9">
    <location>
        <begin position="32"/>
        <end position="245"/>
    </location>
</feature>
<comment type="subcellular location">
    <subcellularLocation>
        <location evidence="1">Cell membrane</location>
        <topology evidence="1">Multi-pass membrane protein</topology>
    </subcellularLocation>
</comment>
<accession>A0A6I5RRL6</accession>
<keyword evidence="11" id="KW-1185">Reference proteome</keyword>
<proteinExistence type="inferred from homology"/>
<feature type="transmembrane region" description="Helical" evidence="7">
    <location>
        <begin position="31"/>
        <end position="51"/>
    </location>
</feature>
<evidence type="ECO:0000256" key="7">
    <source>
        <dbReference type="SAM" id="Phobius"/>
    </source>
</evidence>
<dbReference type="GO" id="GO:0005886">
    <property type="term" value="C:plasma membrane"/>
    <property type="evidence" value="ECO:0007669"/>
    <property type="project" value="UniProtKB-SubCell"/>
</dbReference>
<dbReference type="GO" id="GO:0022857">
    <property type="term" value="F:transmembrane transporter activity"/>
    <property type="evidence" value="ECO:0007669"/>
    <property type="project" value="TreeGrafter"/>
</dbReference>
<dbReference type="Proteomes" id="UP000471751">
    <property type="component" value="Unassembled WGS sequence"/>
</dbReference>
<sequence>MPDAQPHRYGPSLRQTLSDPLSSLRLLGRRALLALLGIAAGCAAVVALLNIGHNAAHEAIRTFKGLGSEVMVGSFTATPGTVTRPAPATLDTQHVKQAVPGLREIAPAILYSATVRAAGQAYPLSVIGTSHELEGVLGLRLRHGRFLSPYDQQSTYAVLGAQAARALNVGSVSNQGPVAIEGYLFEIIGILADHGHNPLIPIPVDEAILLPIEGMRRITPTPEITSIIARGRQSERLAEDAETLRDYLAPKAPGHTVQVQIPQQLLDGLERQARTFSYLLLGLASISLLVGGVGIMNVMVMNVSERRQEIGIRMAIGARPRDIASLFLLEAMALAVVGALAGALLGVAAAWMFVRLSGWSFSLSMTSLPLGIASSLLSTLFFGLHPARSAANLQPVTALRDD</sequence>
<dbReference type="EMBL" id="JAAHBT010000159">
    <property type="protein sequence ID" value="NES10764.1"/>
    <property type="molecule type" value="Genomic_DNA"/>
</dbReference>
<evidence type="ECO:0000259" key="9">
    <source>
        <dbReference type="Pfam" id="PF12704"/>
    </source>
</evidence>
<comment type="similarity">
    <text evidence="6">Belongs to the ABC-4 integral membrane protein family.</text>
</comment>
<evidence type="ECO:0000256" key="5">
    <source>
        <dbReference type="ARBA" id="ARBA00023136"/>
    </source>
</evidence>
<keyword evidence="4 7" id="KW-1133">Transmembrane helix</keyword>
<dbReference type="Pfam" id="PF02687">
    <property type="entry name" value="FtsX"/>
    <property type="match status" value="1"/>
</dbReference>
<dbReference type="InterPro" id="IPR003838">
    <property type="entry name" value="ABC3_permease_C"/>
</dbReference>
<feature type="transmembrane region" description="Helical" evidence="7">
    <location>
        <begin position="278"/>
        <end position="303"/>
    </location>
</feature>
<dbReference type="Pfam" id="PF12704">
    <property type="entry name" value="MacB_PCD"/>
    <property type="match status" value="1"/>
</dbReference>
<keyword evidence="2" id="KW-1003">Cell membrane</keyword>
<evidence type="ECO:0000313" key="10">
    <source>
        <dbReference type="EMBL" id="NES10764.1"/>
    </source>
</evidence>
<keyword evidence="3 7" id="KW-0812">Transmembrane</keyword>
<dbReference type="RefSeq" id="WP_163937392.1">
    <property type="nucleotide sequence ID" value="NZ_BMQU01000024.1"/>
</dbReference>
<dbReference type="InterPro" id="IPR050250">
    <property type="entry name" value="Macrolide_Exporter_MacB"/>
</dbReference>
<feature type="transmembrane region" description="Helical" evidence="7">
    <location>
        <begin position="359"/>
        <end position="384"/>
    </location>
</feature>
<evidence type="ECO:0000256" key="1">
    <source>
        <dbReference type="ARBA" id="ARBA00004651"/>
    </source>
</evidence>
<gene>
    <name evidence="10" type="ORF">G3O07_15115</name>
</gene>
<dbReference type="PANTHER" id="PTHR30572:SF4">
    <property type="entry name" value="ABC TRANSPORTER PERMEASE YTRF"/>
    <property type="match status" value="1"/>
</dbReference>
<reference evidence="10 11" key="1">
    <citation type="submission" date="2020-02" db="EMBL/GenBank/DDBJ databases">
        <title>Broccoli isolated Pseudomonas sp.</title>
        <authorList>
            <person name="Fujikawa T."/>
            <person name="Sawada H."/>
        </authorList>
    </citation>
    <scope>NUCLEOTIDE SEQUENCE [LARGE SCALE GENOMIC DNA]</scope>
    <source>
        <strain evidence="10 11">JCM 32154</strain>
    </source>
</reference>
<dbReference type="PANTHER" id="PTHR30572">
    <property type="entry name" value="MEMBRANE COMPONENT OF TRANSPORTER-RELATED"/>
    <property type="match status" value="1"/>
</dbReference>
<evidence type="ECO:0000256" key="3">
    <source>
        <dbReference type="ARBA" id="ARBA00022692"/>
    </source>
</evidence>
<dbReference type="InterPro" id="IPR025857">
    <property type="entry name" value="MacB_PCD"/>
</dbReference>
<keyword evidence="5 7" id="KW-0472">Membrane</keyword>
<feature type="domain" description="ABC3 transporter permease C-terminal" evidence="8">
    <location>
        <begin position="283"/>
        <end position="395"/>
    </location>
</feature>
<evidence type="ECO:0000259" key="8">
    <source>
        <dbReference type="Pfam" id="PF02687"/>
    </source>
</evidence>
<organism evidence="10 11">
    <name type="scientific">Pseudomonas laurentiana</name>
    <dbReference type="NCBI Taxonomy" id="2364649"/>
    <lineage>
        <taxon>Bacteria</taxon>
        <taxon>Pseudomonadati</taxon>
        <taxon>Pseudomonadota</taxon>
        <taxon>Gammaproteobacteria</taxon>
        <taxon>Pseudomonadales</taxon>
        <taxon>Pseudomonadaceae</taxon>
        <taxon>Pseudomonas</taxon>
    </lineage>
</organism>
<protein>
    <submittedName>
        <fullName evidence="10">ABC transporter permease</fullName>
    </submittedName>
</protein>
<evidence type="ECO:0000256" key="6">
    <source>
        <dbReference type="ARBA" id="ARBA00038076"/>
    </source>
</evidence>
<feature type="transmembrane region" description="Helical" evidence="7">
    <location>
        <begin position="324"/>
        <end position="353"/>
    </location>
</feature>